<name>A0A267FY41_9PLAT</name>
<reference evidence="3 4" key="1">
    <citation type="submission" date="2017-06" db="EMBL/GenBank/DDBJ databases">
        <title>A platform for efficient transgenesis in Macrostomum lignano, a flatworm model organism for stem cell research.</title>
        <authorList>
            <person name="Berezikov E."/>
        </authorList>
    </citation>
    <scope>NUCLEOTIDE SEQUENCE [LARGE SCALE GENOMIC DNA]</scope>
    <source>
        <strain evidence="3">DV1</strain>
        <tissue evidence="3">Whole organism</tissue>
    </source>
</reference>
<organism evidence="3 4">
    <name type="scientific">Macrostomum lignano</name>
    <dbReference type="NCBI Taxonomy" id="282301"/>
    <lineage>
        <taxon>Eukaryota</taxon>
        <taxon>Metazoa</taxon>
        <taxon>Spiralia</taxon>
        <taxon>Lophotrochozoa</taxon>
        <taxon>Platyhelminthes</taxon>
        <taxon>Rhabditophora</taxon>
        <taxon>Macrostomorpha</taxon>
        <taxon>Macrostomida</taxon>
        <taxon>Macrostomidae</taxon>
        <taxon>Macrostomum</taxon>
    </lineage>
</organism>
<evidence type="ECO:0000313" key="4">
    <source>
        <dbReference type="Proteomes" id="UP000215902"/>
    </source>
</evidence>
<feature type="region of interest" description="Disordered" evidence="2">
    <location>
        <begin position="150"/>
        <end position="176"/>
    </location>
</feature>
<evidence type="ECO:0000256" key="2">
    <source>
        <dbReference type="SAM" id="MobiDB-lite"/>
    </source>
</evidence>
<dbReference type="Proteomes" id="UP000215902">
    <property type="component" value="Unassembled WGS sequence"/>
</dbReference>
<comment type="caution">
    <text evidence="3">The sequence shown here is derived from an EMBL/GenBank/DDBJ whole genome shotgun (WGS) entry which is preliminary data.</text>
</comment>
<keyword evidence="4" id="KW-1185">Reference proteome</keyword>
<feature type="non-terminal residue" evidence="3">
    <location>
        <position position="1"/>
    </location>
</feature>
<keyword evidence="1" id="KW-0175">Coiled coil</keyword>
<dbReference type="AlphaFoldDB" id="A0A267FY41"/>
<feature type="compositionally biased region" description="Pro residues" evidence="2">
    <location>
        <begin position="162"/>
        <end position="176"/>
    </location>
</feature>
<evidence type="ECO:0000256" key="1">
    <source>
        <dbReference type="SAM" id="Coils"/>
    </source>
</evidence>
<protein>
    <submittedName>
        <fullName evidence="3">Uncharacterized protein</fullName>
    </submittedName>
</protein>
<evidence type="ECO:0000313" key="3">
    <source>
        <dbReference type="EMBL" id="PAA78663.1"/>
    </source>
</evidence>
<accession>A0A267FY41</accession>
<gene>
    <name evidence="3" type="ORF">BOX15_Mlig007114g3</name>
</gene>
<sequence>LVNIGFVCFSWRHSNLGLQQHTEAACNQSPMTSSALSEARRRQLPRCQEVLSRAERSRFYKERARRHKENALLELRLQRLAAERAAAEQRLRRRTAEVRQLALAQRDQAREAREADSRLLEAVMRKIQLNKQVGFEQAIKYKSKKVQQQLREQQQLQLGAPRTPPTPPPPPPPPPQLDLRLIWPGLRSRGHFRRLYAQLLLAQPGPDEARRRGDECLQALAEKFAVRVGTTAGEDAALTVAKAPAVAAASAEELRLCWTR</sequence>
<dbReference type="EMBL" id="NIVC01000672">
    <property type="protein sequence ID" value="PAA78663.1"/>
    <property type="molecule type" value="Genomic_DNA"/>
</dbReference>
<feature type="coiled-coil region" evidence="1">
    <location>
        <begin position="70"/>
        <end position="97"/>
    </location>
</feature>
<proteinExistence type="predicted"/>